<sequence length="302" mass="32866">MQPPQPGFYPATCWSAAEYLATRPPRRGGSETLHHLFTQCRLLRRIGRLFLVTRPPPTERKHAARDTSTDKRSRPRVILMVRRSSFGIAEHRCPPGLTHLSHDGPQECTSWCPVYWKGGGLVPVVRCASSFLCDIDALLTRACDSYKICAASTSAFDSLSASQSLLPWGKQEGEAADAVENSSSKQLVQRYREIGAPAQSACSGAAPVFRPGPAALGRGAAAYVVQDRSPAAVGRPLRRTSAGHRRCRLLRRRLTASPSSSQVVHRHGEIAVTVSYFAVSRLSLILGRCVAKAPPPPESEMC</sequence>
<comment type="caution">
    <text evidence="1">The sequence shown here is derived from an EMBL/GenBank/DDBJ whole genome shotgun (WGS) entry which is preliminary data.</text>
</comment>
<dbReference type="AlphaFoldDB" id="A0A9J6DS80"/>
<accession>A0A9J6DS80</accession>
<proteinExistence type="predicted"/>
<dbReference type="Proteomes" id="UP000821866">
    <property type="component" value="Unassembled WGS sequence"/>
</dbReference>
<keyword evidence="2" id="KW-1185">Reference proteome</keyword>
<name>A0A9J6DS80_RHIMP</name>
<evidence type="ECO:0000313" key="2">
    <source>
        <dbReference type="Proteomes" id="UP000821866"/>
    </source>
</evidence>
<evidence type="ECO:0000313" key="1">
    <source>
        <dbReference type="EMBL" id="KAH8024971.1"/>
    </source>
</evidence>
<reference evidence="1" key="1">
    <citation type="journal article" date="2020" name="Cell">
        <title>Large-Scale Comparative Analyses of Tick Genomes Elucidate Their Genetic Diversity and Vector Capacities.</title>
        <authorList>
            <consortium name="Tick Genome and Microbiome Consortium (TIGMIC)"/>
            <person name="Jia N."/>
            <person name="Wang J."/>
            <person name="Shi W."/>
            <person name="Du L."/>
            <person name="Sun Y."/>
            <person name="Zhan W."/>
            <person name="Jiang J.F."/>
            <person name="Wang Q."/>
            <person name="Zhang B."/>
            <person name="Ji P."/>
            <person name="Bell-Sakyi L."/>
            <person name="Cui X.M."/>
            <person name="Yuan T.T."/>
            <person name="Jiang B.G."/>
            <person name="Yang W.F."/>
            <person name="Lam T.T."/>
            <person name="Chang Q.C."/>
            <person name="Ding S.J."/>
            <person name="Wang X.J."/>
            <person name="Zhu J.G."/>
            <person name="Ruan X.D."/>
            <person name="Zhao L."/>
            <person name="Wei J.T."/>
            <person name="Ye R.Z."/>
            <person name="Que T.C."/>
            <person name="Du C.H."/>
            <person name="Zhou Y.H."/>
            <person name="Cheng J.X."/>
            <person name="Dai P.F."/>
            <person name="Guo W.B."/>
            <person name="Han X.H."/>
            <person name="Huang E.J."/>
            <person name="Li L.F."/>
            <person name="Wei W."/>
            <person name="Gao Y.C."/>
            <person name="Liu J.Z."/>
            <person name="Shao H.Z."/>
            <person name="Wang X."/>
            <person name="Wang C.C."/>
            <person name="Yang T.C."/>
            <person name="Huo Q.B."/>
            <person name="Li W."/>
            <person name="Chen H.Y."/>
            <person name="Chen S.E."/>
            <person name="Zhou L.G."/>
            <person name="Ni X.B."/>
            <person name="Tian J.H."/>
            <person name="Sheng Y."/>
            <person name="Liu T."/>
            <person name="Pan Y.S."/>
            <person name="Xia L.Y."/>
            <person name="Li J."/>
            <person name="Zhao F."/>
            <person name="Cao W.C."/>
        </authorList>
    </citation>
    <scope>NUCLEOTIDE SEQUENCE</scope>
    <source>
        <strain evidence="1">Rmic-2018</strain>
    </source>
</reference>
<gene>
    <name evidence="1" type="ORF">HPB51_002385</name>
</gene>
<organism evidence="1 2">
    <name type="scientific">Rhipicephalus microplus</name>
    <name type="common">Cattle tick</name>
    <name type="synonym">Boophilus microplus</name>
    <dbReference type="NCBI Taxonomy" id="6941"/>
    <lineage>
        <taxon>Eukaryota</taxon>
        <taxon>Metazoa</taxon>
        <taxon>Ecdysozoa</taxon>
        <taxon>Arthropoda</taxon>
        <taxon>Chelicerata</taxon>
        <taxon>Arachnida</taxon>
        <taxon>Acari</taxon>
        <taxon>Parasitiformes</taxon>
        <taxon>Ixodida</taxon>
        <taxon>Ixodoidea</taxon>
        <taxon>Ixodidae</taxon>
        <taxon>Rhipicephalinae</taxon>
        <taxon>Rhipicephalus</taxon>
        <taxon>Boophilus</taxon>
    </lineage>
</organism>
<protein>
    <submittedName>
        <fullName evidence="1">Uncharacterized protein</fullName>
    </submittedName>
</protein>
<reference evidence="1" key="2">
    <citation type="submission" date="2021-09" db="EMBL/GenBank/DDBJ databases">
        <authorList>
            <person name="Jia N."/>
            <person name="Wang J."/>
            <person name="Shi W."/>
            <person name="Du L."/>
            <person name="Sun Y."/>
            <person name="Zhan W."/>
            <person name="Jiang J."/>
            <person name="Wang Q."/>
            <person name="Zhang B."/>
            <person name="Ji P."/>
            <person name="Sakyi L.B."/>
            <person name="Cui X."/>
            <person name="Yuan T."/>
            <person name="Jiang B."/>
            <person name="Yang W."/>
            <person name="Lam T.T.-Y."/>
            <person name="Chang Q."/>
            <person name="Ding S."/>
            <person name="Wang X."/>
            <person name="Zhu J."/>
            <person name="Ruan X."/>
            <person name="Zhao L."/>
            <person name="Wei J."/>
            <person name="Que T."/>
            <person name="Du C."/>
            <person name="Cheng J."/>
            <person name="Dai P."/>
            <person name="Han X."/>
            <person name="Huang E."/>
            <person name="Gao Y."/>
            <person name="Liu J."/>
            <person name="Shao H."/>
            <person name="Ye R."/>
            <person name="Li L."/>
            <person name="Wei W."/>
            <person name="Wang X."/>
            <person name="Wang C."/>
            <person name="Huo Q."/>
            <person name="Li W."/>
            <person name="Guo W."/>
            <person name="Chen H."/>
            <person name="Chen S."/>
            <person name="Zhou L."/>
            <person name="Zhou L."/>
            <person name="Ni X."/>
            <person name="Tian J."/>
            <person name="Zhou Y."/>
            <person name="Sheng Y."/>
            <person name="Liu T."/>
            <person name="Pan Y."/>
            <person name="Xia L."/>
            <person name="Li J."/>
            <person name="Zhao F."/>
            <person name="Cao W."/>
        </authorList>
    </citation>
    <scope>NUCLEOTIDE SEQUENCE</scope>
    <source>
        <strain evidence="1">Rmic-2018</strain>
        <tissue evidence="1">Larvae</tissue>
    </source>
</reference>
<dbReference type="EMBL" id="JABSTU010000007">
    <property type="protein sequence ID" value="KAH8024971.1"/>
    <property type="molecule type" value="Genomic_DNA"/>
</dbReference>